<dbReference type="Proteomes" id="UP000319941">
    <property type="component" value="Unassembled WGS sequence"/>
</dbReference>
<evidence type="ECO:0000313" key="2">
    <source>
        <dbReference type="Proteomes" id="UP000319941"/>
    </source>
</evidence>
<dbReference type="RefSeq" id="WP_144727739.1">
    <property type="nucleotide sequence ID" value="NZ_CAWOWR010000137.1"/>
</dbReference>
<name>A0A558HJF6_9GAMM</name>
<reference evidence="1 2" key="1">
    <citation type="submission" date="2019-07" db="EMBL/GenBank/DDBJ databases">
        <title>Diversity of Bacteria from Kongsfjorden, Arctic.</title>
        <authorList>
            <person name="Yu Y."/>
        </authorList>
    </citation>
    <scope>NUCLEOTIDE SEQUENCE [LARGE SCALE GENOMIC DNA]</scope>
    <source>
        <strain evidence="1 2">SM1923</strain>
    </source>
</reference>
<dbReference type="EMBL" id="VNFH01000008">
    <property type="protein sequence ID" value="TVU69250.1"/>
    <property type="molecule type" value="Genomic_DNA"/>
</dbReference>
<dbReference type="AlphaFoldDB" id="A0A558HJF6"/>
<proteinExistence type="predicted"/>
<dbReference type="OrthoDB" id="2077946at2"/>
<dbReference type="Pfam" id="PF13289">
    <property type="entry name" value="SIR2_2"/>
    <property type="match status" value="1"/>
</dbReference>
<sequence>MIDDIMSSIFESGIRGRYSFETFVLNLLKEHIAKQDKPFSTNEKNQKLGDGYAEFGFDRFTGPTIVDIKGKASKLTLISAAFGLSARLERACADIENLSNYIIVFGSRVSLEQRKLFDIQLAAKKVSVNKNVNVILWGLDDLDKLATKHKKKTKEIVDNIFSLRLEDAINKSTTDWISERDDLLLKLKSLYKDGQFSLFLGAGVSSSANMPNWEDLLNSLYVKYINNEFSDEGLIDESKISILADWLSSVNDTSTLMVARYLRKALLNGSSEDALFTDQITESLYSNIGDKANDGSPLLTSIVAMCLPKRRGAKVKSIVTYNFDDLLERQLEKSKIDYKCIFSEGVINSPDELPVYHVHGFLPKEKDSFDSIDRSTLVFSEEGYHYIYTNAYHWTNLVQLNSLRDSSCLMIGLSMTDPNLRRLLDISARSTETIKHYAFLRRLTANRILDKNHEEGRVVIEEEVISGLLKRHHTLSEELMKDLGVKVVWYEDHKDLPGILDSIVD</sequence>
<accession>A0A558HJF6</accession>
<comment type="caution">
    <text evidence="1">The sequence shown here is derived from an EMBL/GenBank/DDBJ whole genome shotgun (WGS) entry which is preliminary data.</text>
</comment>
<gene>
    <name evidence="1" type="ORF">FQP86_12440</name>
</gene>
<evidence type="ECO:0000313" key="1">
    <source>
        <dbReference type="EMBL" id="TVU69250.1"/>
    </source>
</evidence>
<organism evidence="1 2">
    <name type="scientific">Cobetia crustatorum</name>
    <dbReference type="NCBI Taxonomy" id="553385"/>
    <lineage>
        <taxon>Bacteria</taxon>
        <taxon>Pseudomonadati</taxon>
        <taxon>Pseudomonadota</taxon>
        <taxon>Gammaproteobacteria</taxon>
        <taxon>Oceanospirillales</taxon>
        <taxon>Halomonadaceae</taxon>
        <taxon>Cobetia</taxon>
    </lineage>
</organism>
<keyword evidence="2" id="KW-1185">Reference proteome</keyword>
<protein>
    <submittedName>
        <fullName evidence="1">Uncharacterized protein</fullName>
    </submittedName>
</protein>